<protein>
    <submittedName>
        <fullName evidence="2">Uncharacterized protein</fullName>
    </submittedName>
</protein>
<evidence type="ECO:0000313" key="2">
    <source>
        <dbReference type="EMBL" id="TPP52875.1"/>
    </source>
</evidence>
<organism evidence="2 3">
    <name type="scientific">Leishmania donovani</name>
    <dbReference type="NCBI Taxonomy" id="5661"/>
    <lineage>
        <taxon>Eukaryota</taxon>
        <taxon>Discoba</taxon>
        <taxon>Euglenozoa</taxon>
        <taxon>Kinetoplastea</taxon>
        <taxon>Metakinetoplastina</taxon>
        <taxon>Trypanosomatida</taxon>
        <taxon>Trypanosomatidae</taxon>
        <taxon>Leishmaniinae</taxon>
        <taxon>Leishmania</taxon>
    </lineage>
</organism>
<sequence>MACSVEAQAIGGTAGGAAALTSRRLFQERINALLSAPMPHCLQSESQGDAPFRMGFMSARERAGSGMATERSLHSSHSPQRNAQASTVRTLPIYEALLQKGRLMQEHRERLQQEAIERKMREVRPAPRVAVSPAPLPVEAPRSARRLPPKGQRIEDRLLQRAKEKHELEEKAGQVRAEREAEDLAVIAPFHPHISAHALATKSRYKEPPPDRAAWRARRLAELAQMCQSSGAEVLEELQDVPSINPRSAKLAALRKAREGLDGVPVPDALLISEHRRRLAQWQAAEAEREARSHAVPSITRHAARMRRVGSVGDRLHAESYEVALRRLQREVAWREAHTPFQPLVTPLGAVTAPRYQREGDTVAHTRTLEGSRILSRQNWVPRDSFQPSINPVSAAIAQRLPETAMERLCRPSAVHSLSSYVDPTSFTDASGVSPSPSIAARSQTRSCLLRTPSAHQQHGAVSNTPSSTLGALPSSVVASLDAYERRRQRRLEALRKEQVEHEQREFTFQPQINAHSVYGGDGTPWGVEEYLARQQLARAMRQRAQEALERQSVSVDGRDRPSSSSAPPPVSKQMGLDHRVRSSSMLSRRPSPIRSLRPAVPASQEVAIAHMFASAEEASSDGGWRCWKGGEHVMRLASQAAAASLLVDDDAPYHDSRPIARLPLDDDGTAVLPLPQAVQYATESDSVSLLLSSDAEEKPSNETGREATWMELRKSSHSTQPANHSGTHTSYHDSHHGTRRSSASRADGGSPHDPRTPLTHCTSSVDKRHIERLARPRGAQGSVIRPAEPNYGRLLNFTEEEEQEKGRAQQHCRKSPLTRPSPITPSLEQTQPTGSRPPPSRPESNHHTAVANVALPASQKACYEKLAAPKKCPAASAVDGGAPPSRTSSTADGGTPASLTSSTAAAPRRGSSNTFDRLAVPKKPVAARCEEAVPLPERRLRSHSLYARVLTPPQHDLYLQCLSRPKNRSASSHRDPCAPVEPNLHIPQKRYYGGTTVISVSPGTPTSTGLPLPSPHAGGRRNSRVPSASWEAVASYAERRPSSKASCFLPPSSCAECGTALPQQTYTVSSQPTLSSAAALHEVMVEQVGVIPHQPLPAAPAANGDGLMQVQSAPAKITGSKPPIVVRTRRYVPPSEEQDAEAAGQSASRAAKQESPAAPAPEPVEAVRRRTAIPTVPTETTTTPALEKEKPKMADTTPPETPARAMPAPVAVQAIKRVPPAPAATAVTPAPQRPITLETSKRQTPAPCSAPVAPGPSRLEAPPQPAQVKSAHIHPSPSSVSVSALPSDKVATATPQAVAVAENGTVDAASASAMEDVHAIPTPPSSDKKKLRKITHRKPNSAKPEVLRDADFACQLEVLPGTRHAVSIKKPYTLAKPTVKALSPKSRWAH</sequence>
<dbReference type="VEuPathDB" id="TriTrypDB:LdBPK_292530.1"/>
<dbReference type="PANTHER" id="PTHR37028">
    <property type="entry name" value="UNNAMED PRODUCT-RELATED"/>
    <property type="match status" value="1"/>
</dbReference>
<dbReference type="Proteomes" id="UP000318447">
    <property type="component" value="Unassembled WGS sequence"/>
</dbReference>
<reference evidence="3" key="1">
    <citation type="submission" date="2019-02" db="EMBL/GenBank/DDBJ databases">
        <title>FDA dAtabase for Regulatory Grade micrObial Sequences (FDA-ARGOS): Supporting development and validation of Infectious Disease Dx tests.</title>
        <authorList>
            <person name="Duncan R."/>
            <person name="Fisher C."/>
            <person name="Tallon L."/>
            <person name="Sadzewicz L."/>
            <person name="Sengamalay N."/>
            <person name="Ott S."/>
            <person name="Godinez A."/>
            <person name="Nagaraj S."/>
            <person name="Vavikolanu K."/>
            <person name="Nadendla S."/>
            <person name="Aluvathingal J."/>
            <person name="Sichtig H."/>
        </authorList>
    </citation>
    <scope>NUCLEOTIDE SEQUENCE [LARGE SCALE GENOMIC DNA]</scope>
    <source>
        <strain evidence="3">FDAARGOS_361</strain>
    </source>
</reference>
<feature type="region of interest" description="Disordered" evidence="1">
    <location>
        <begin position="1003"/>
        <end position="1027"/>
    </location>
</feature>
<feature type="compositionally biased region" description="Low complexity" evidence="1">
    <location>
        <begin position="1142"/>
        <end position="1151"/>
    </location>
</feature>
<evidence type="ECO:0000313" key="3">
    <source>
        <dbReference type="Proteomes" id="UP000318447"/>
    </source>
</evidence>
<dbReference type="EMBL" id="RHLC01000014">
    <property type="protein sequence ID" value="TPP52875.1"/>
    <property type="molecule type" value="Genomic_DNA"/>
</dbReference>
<proteinExistence type="predicted"/>
<dbReference type="VEuPathDB" id="TriTrypDB:LdBPK_292540.1"/>
<feature type="region of interest" description="Disordered" evidence="1">
    <location>
        <begin position="801"/>
        <end position="847"/>
    </location>
</feature>
<feature type="region of interest" description="Disordered" evidence="1">
    <location>
        <begin position="546"/>
        <end position="599"/>
    </location>
</feature>
<dbReference type="VEuPathDB" id="TriTrypDB:LDHU3_29.3780"/>
<feature type="compositionally biased region" description="Low complexity" evidence="1">
    <location>
        <begin position="1003"/>
        <end position="1012"/>
    </location>
</feature>
<dbReference type="VEuPathDB" id="TriTrypDB:LDHU3_29.3770"/>
<feature type="region of interest" description="Disordered" evidence="1">
    <location>
        <begin position="63"/>
        <end position="85"/>
    </location>
</feature>
<feature type="compositionally biased region" description="Low complexity" evidence="1">
    <location>
        <begin position="896"/>
        <end position="908"/>
    </location>
</feature>
<dbReference type="PANTHER" id="PTHR37028:SF9">
    <property type="entry name" value="NUCLEAR PROTEIN MDM1"/>
    <property type="match status" value="1"/>
</dbReference>
<feature type="region of interest" description="Disordered" evidence="1">
    <location>
        <begin position="875"/>
        <end position="920"/>
    </location>
</feature>
<gene>
    <name evidence="2" type="ORF">CGC21_28750</name>
</gene>
<feature type="region of interest" description="Disordered" evidence="1">
    <location>
        <begin position="1223"/>
        <end position="1264"/>
    </location>
</feature>
<feature type="region of interest" description="Disordered" evidence="1">
    <location>
        <begin position="1133"/>
        <end position="1205"/>
    </location>
</feature>
<feature type="compositionally biased region" description="Polar residues" evidence="1">
    <location>
        <begin position="718"/>
        <end position="730"/>
    </location>
</feature>
<feature type="compositionally biased region" description="Basic residues" evidence="1">
    <location>
        <begin position="1330"/>
        <end position="1341"/>
    </location>
</feature>
<feature type="compositionally biased region" description="Low complexity" evidence="1">
    <location>
        <begin position="583"/>
        <end position="599"/>
    </location>
</feature>
<feature type="compositionally biased region" description="Polar residues" evidence="1">
    <location>
        <begin position="825"/>
        <end position="835"/>
    </location>
</feature>
<evidence type="ECO:0000256" key="1">
    <source>
        <dbReference type="SAM" id="MobiDB-lite"/>
    </source>
</evidence>
<accession>A0A504XYC8</accession>
<dbReference type="VEuPathDB" id="TriTrypDB:LdCL_290031400"/>
<name>A0A504XYC8_LEIDO</name>
<feature type="compositionally biased region" description="Polar residues" evidence="1">
    <location>
        <begin position="75"/>
        <end position="85"/>
    </location>
</feature>
<feature type="region of interest" description="Disordered" evidence="1">
    <location>
        <begin position="713"/>
        <end position="767"/>
    </location>
</feature>
<feature type="compositionally biased region" description="Low complexity" evidence="1">
    <location>
        <begin position="1175"/>
        <end position="1186"/>
    </location>
</feature>
<feature type="region of interest" description="Disordered" evidence="1">
    <location>
        <begin position="1313"/>
        <end position="1344"/>
    </location>
</feature>
<dbReference type="VEuPathDB" id="TriTrypDB:LdCL_290031500"/>
<comment type="caution">
    <text evidence="2">The sequence shown here is derived from an EMBL/GenBank/DDBJ whole genome shotgun (WGS) entry which is preliminary data.</text>
</comment>